<dbReference type="NCBIfam" id="TIGR00005">
    <property type="entry name" value="rluA_subfam"/>
    <property type="match status" value="1"/>
</dbReference>
<dbReference type="CDD" id="cd00165">
    <property type="entry name" value="S4"/>
    <property type="match status" value="1"/>
</dbReference>
<comment type="function">
    <text evidence="5">Responsible for synthesis of pseudouridine from uracil.</text>
</comment>
<dbReference type="InterPro" id="IPR036986">
    <property type="entry name" value="S4_RNA-bd_sf"/>
</dbReference>
<feature type="domain" description="RNA-binding S4" evidence="6">
    <location>
        <begin position="13"/>
        <end position="81"/>
    </location>
</feature>
<dbReference type="EC" id="5.4.99.-" evidence="5"/>
<evidence type="ECO:0000256" key="5">
    <source>
        <dbReference type="RuleBase" id="RU362028"/>
    </source>
</evidence>
<name>A0A2M6YC49_9BACT</name>
<keyword evidence="4" id="KW-0694">RNA-binding</keyword>
<comment type="catalytic activity">
    <reaction evidence="5">
        <text>a uridine in RNA = a pseudouridine in RNA</text>
        <dbReference type="Rhea" id="RHEA:48348"/>
        <dbReference type="Rhea" id="RHEA-COMP:12068"/>
        <dbReference type="Rhea" id="RHEA-COMP:12069"/>
        <dbReference type="ChEBI" id="CHEBI:65314"/>
        <dbReference type="ChEBI" id="CHEBI:65315"/>
    </reaction>
</comment>
<dbReference type="GO" id="GO:0120159">
    <property type="term" value="F:rRNA pseudouridine synthase activity"/>
    <property type="evidence" value="ECO:0007669"/>
    <property type="project" value="UniProtKB-ARBA"/>
</dbReference>
<dbReference type="InterPro" id="IPR020103">
    <property type="entry name" value="PsdUridine_synth_cat_dom_sf"/>
</dbReference>
<organism evidence="7 8">
    <name type="scientific">Candidatus Berkelbacteria bacterium CG08_land_8_20_14_0_20_39_8</name>
    <dbReference type="NCBI Taxonomy" id="1974511"/>
    <lineage>
        <taxon>Bacteria</taxon>
        <taxon>Candidatus Berkelbacteria</taxon>
    </lineage>
</organism>
<dbReference type="InterPro" id="IPR006145">
    <property type="entry name" value="PsdUridine_synth_RsuA/RluA"/>
</dbReference>
<gene>
    <name evidence="7" type="ORF">COT12_01990</name>
</gene>
<dbReference type="AlphaFoldDB" id="A0A2M6YC49"/>
<dbReference type="EMBL" id="PEXI01000063">
    <property type="protein sequence ID" value="PIU24258.1"/>
    <property type="molecule type" value="Genomic_DNA"/>
</dbReference>
<dbReference type="PANTHER" id="PTHR21600:SF44">
    <property type="entry name" value="RIBOSOMAL LARGE SUBUNIT PSEUDOURIDINE SYNTHASE D"/>
    <property type="match status" value="1"/>
</dbReference>
<reference evidence="8" key="1">
    <citation type="submission" date="2017-09" db="EMBL/GenBank/DDBJ databases">
        <title>Depth-based differentiation of microbial function through sediment-hosted aquifers and enrichment of novel symbionts in the deep terrestrial subsurface.</title>
        <authorList>
            <person name="Probst A.J."/>
            <person name="Ladd B."/>
            <person name="Jarett J.K."/>
            <person name="Geller-Mcgrath D.E."/>
            <person name="Sieber C.M.K."/>
            <person name="Emerson J.B."/>
            <person name="Anantharaman K."/>
            <person name="Thomas B.C."/>
            <person name="Malmstrom R."/>
            <person name="Stieglmeier M."/>
            <person name="Klingl A."/>
            <person name="Woyke T."/>
            <person name="Ryan C.M."/>
            <person name="Banfield J.F."/>
        </authorList>
    </citation>
    <scope>NUCLEOTIDE SEQUENCE [LARGE SCALE GENOMIC DNA]</scope>
</reference>
<dbReference type="Gene3D" id="3.30.2350.10">
    <property type="entry name" value="Pseudouridine synthase"/>
    <property type="match status" value="1"/>
</dbReference>
<protein>
    <recommendedName>
        <fullName evidence="5">Pseudouridine synthase</fullName>
        <ecNumber evidence="5">5.4.99.-</ecNumber>
    </recommendedName>
</protein>
<evidence type="ECO:0000313" key="7">
    <source>
        <dbReference type="EMBL" id="PIU24258.1"/>
    </source>
</evidence>
<evidence type="ECO:0000256" key="1">
    <source>
        <dbReference type="ARBA" id="ARBA00010876"/>
    </source>
</evidence>
<dbReference type="InterPro" id="IPR006225">
    <property type="entry name" value="PsdUridine_synth_RluC/D"/>
</dbReference>
<dbReference type="InterPro" id="IPR002942">
    <property type="entry name" value="S4_RNA-bd"/>
</dbReference>
<dbReference type="Proteomes" id="UP000229896">
    <property type="component" value="Unassembled WGS sequence"/>
</dbReference>
<evidence type="ECO:0000313" key="8">
    <source>
        <dbReference type="Proteomes" id="UP000229896"/>
    </source>
</evidence>
<dbReference type="GO" id="GO:0000455">
    <property type="term" value="P:enzyme-directed rRNA pseudouridine synthesis"/>
    <property type="evidence" value="ECO:0007669"/>
    <property type="project" value="UniProtKB-ARBA"/>
</dbReference>
<evidence type="ECO:0000256" key="4">
    <source>
        <dbReference type="PROSITE-ProRule" id="PRU00182"/>
    </source>
</evidence>
<comment type="similarity">
    <text evidence="1 5">Belongs to the pseudouridine synthase RluA family.</text>
</comment>
<dbReference type="GO" id="GO:0003723">
    <property type="term" value="F:RNA binding"/>
    <property type="evidence" value="ECO:0007669"/>
    <property type="project" value="UniProtKB-KW"/>
</dbReference>
<comment type="caution">
    <text evidence="7">The sequence shown here is derived from an EMBL/GenBank/DDBJ whole genome shotgun (WGS) entry which is preliminary data.</text>
</comment>
<evidence type="ECO:0000256" key="3">
    <source>
        <dbReference type="PIRSR" id="PIRSR606225-1"/>
    </source>
</evidence>
<keyword evidence="2 5" id="KW-0413">Isomerase</keyword>
<dbReference type="CDD" id="cd02869">
    <property type="entry name" value="PseudoU_synth_RluA_like"/>
    <property type="match status" value="1"/>
</dbReference>
<dbReference type="SUPFAM" id="SSF55174">
    <property type="entry name" value="Alpha-L RNA-binding motif"/>
    <property type="match status" value="1"/>
</dbReference>
<evidence type="ECO:0000259" key="6">
    <source>
        <dbReference type="SMART" id="SM00363"/>
    </source>
</evidence>
<dbReference type="InterPro" id="IPR050188">
    <property type="entry name" value="RluA_PseudoU_synthase"/>
</dbReference>
<dbReference type="PROSITE" id="PS50889">
    <property type="entry name" value="S4"/>
    <property type="match status" value="1"/>
</dbReference>
<dbReference type="InterPro" id="IPR006224">
    <property type="entry name" value="PsdUridine_synth_RluA-like_CS"/>
</dbReference>
<proteinExistence type="inferred from homology"/>
<dbReference type="PANTHER" id="PTHR21600">
    <property type="entry name" value="MITOCHONDRIAL RNA PSEUDOURIDINE SYNTHASE"/>
    <property type="match status" value="1"/>
</dbReference>
<evidence type="ECO:0000256" key="2">
    <source>
        <dbReference type="ARBA" id="ARBA00023235"/>
    </source>
</evidence>
<dbReference type="Pfam" id="PF00849">
    <property type="entry name" value="PseudoU_synth_2"/>
    <property type="match status" value="1"/>
</dbReference>
<dbReference type="PROSITE" id="PS01129">
    <property type="entry name" value="PSI_RLU"/>
    <property type="match status" value="1"/>
</dbReference>
<feature type="active site" evidence="3">
    <location>
        <position position="146"/>
    </location>
</feature>
<dbReference type="Gene3D" id="3.10.290.10">
    <property type="entry name" value="RNA-binding S4 domain"/>
    <property type="match status" value="1"/>
</dbReference>
<dbReference type="SUPFAM" id="SSF55120">
    <property type="entry name" value="Pseudouridine synthase"/>
    <property type="match status" value="1"/>
</dbReference>
<accession>A0A2M6YC49</accession>
<sequence length="320" mass="36009">MKKYPITKTEAGERLDLFLQKKIVDFSRNQIQEAIKKEKILLNNLPSKSATKLKTGDSVSVDFEYFEELSKPMPLIAEKIPLTVLFEDNFILVIDKPTGMVVHPANGNLSGTLVNALLEYDPKISCSINDNSKLAKMRPGIVHRLDKDTSGVIIVAKNSKSLSSLSKQLSSKKIIKNYTALVFGNTPKSGKIESYLGRDKKNRKKIGILNEANGKLAITKYQKIKKINFAGEEFSLLLIEIPTGRTHQIRVQMKEIGYPVIGDQTYFTKDSKKISDQISIKRQLLHACKIKFHHPQNDKILEIESSLPADFQKVIKLLTS</sequence>
<dbReference type="SMART" id="SM00363">
    <property type="entry name" value="S4"/>
    <property type="match status" value="1"/>
</dbReference>